<name>A0ABU2NJ21_9PSEU</name>
<keyword evidence="6" id="KW-1185">Reference proteome</keyword>
<evidence type="ECO:0000259" key="4">
    <source>
        <dbReference type="Pfam" id="PF04586"/>
    </source>
</evidence>
<comment type="caution">
    <text evidence="5">The sequence shown here is derived from an EMBL/GenBank/DDBJ whole genome shotgun (WGS) entry which is preliminary data.</text>
</comment>
<dbReference type="Proteomes" id="UP001183202">
    <property type="component" value="Unassembled WGS sequence"/>
</dbReference>
<evidence type="ECO:0000256" key="2">
    <source>
        <dbReference type="ARBA" id="ARBA00022670"/>
    </source>
</evidence>
<dbReference type="GO" id="GO:0008233">
    <property type="term" value="F:peptidase activity"/>
    <property type="evidence" value="ECO:0007669"/>
    <property type="project" value="UniProtKB-KW"/>
</dbReference>
<keyword evidence="1" id="KW-1188">Viral release from host cell</keyword>
<evidence type="ECO:0000256" key="3">
    <source>
        <dbReference type="ARBA" id="ARBA00022801"/>
    </source>
</evidence>
<keyword evidence="2 5" id="KW-0645">Protease</keyword>
<keyword evidence="3" id="KW-0378">Hydrolase</keyword>
<proteinExistence type="predicted"/>
<evidence type="ECO:0000313" key="6">
    <source>
        <dbReference type="Proteomes" id="UP001183202"/>
    </source>
</evidence>
<evidence type="ECO:0000313" key="5">
    <source>
        <dbReference type="EMBL" id="MDT0353731.1"/>
    </source>
</evidence>
<gene>
    <name evidence="5" type="ORF">RM445_30005</name>
</gene>
<protein>
    <submittedName>
        <fullName evidence="5">HK97 family phage prohead protease</fullName>
    </submittedName>
</protein>
<evidence type="ECO:0000256" key="1">
    <source>
        <dbReference type="ARBA" id="ARBA00022612"/>
    </source>
</evidence>
<feature type="domain" description="Prohead serine protease" evidence="4">
    <location>
        <begin position="79"/>
        <end position="155"/>
    </location>
</feature>
<reference evidence="6" key="1">
    <citation type="submission" date="2023-07" db="EMBL/GenBank/DDBJ databases">
        <title>30 novel species of actinomycetes from the DSMZ collection.</title>
        <authorList>
            <person name="Nouioui I."/>
        </authorList>
    </citation>
    <scope>NUCLEOTIDE SEQUENCE [LARGE SCALE GENOMIC DNA]</scope>
    <source>
        <strain evidence="6">DSM 45834</strain>
    </source>
</reference>
<organism evidence="5 6">
    <name type="scientific">Pseudonocardia charpentierae</name>
    <dbReference type="NCBI Taxonomy" id="3075545"/>
    <lineage>
        <taxon>Bacteria</taxon>
        <taxon>Bacillati</taxon>
        <taxon>Actinomycetota</taxon>
        <taxon>Actinomycetes</taxon>
        <taxon>Pseudonocardiales</taxon>
        <taxon>Pseudonocardiaceae</taxon>
        <taxon>Pseudonocardia</taxon>
    </lineage>
</organism>
<sequence>MPDSKSTIGRVEIKSETRGEVEAVFATTAVNGRPVIDSHGDVYAPGAFEDGAEVILSAYGHAVWQGALPVGKGHIRVTDSEAIVAGRFFLDTTAGRDTFAVVRELGPRQQWSYGFDVLAADDGVVDGQKVRVLKQLQVHEVSPVPIGAGVGTRTLATKNASTPEDVFVKELMRFVGRNLEDALRHELEDIRHSLDLARLRDQPRADVLDIRRRFLPNE</sequence>
<dbReference type="InterPro" id="IPR054613">
    <property type="entry name" value="Peptidase_S78_dom"/>
</dbReference>
<dbReference type="EMBL" id="JAVREJ010000042">
    <property type="protein sequence ID" value="MDT0353731.1"/>
    <property type="molecule type" value="Genomic_DNA"/>
</dbReference>
<dbReference type="RefSeq" id="WP_311560241.1">
    <property type="nucleotide sequence ID" value="NZ_JAVREJ010000042.1"/>
</dbReference>
<dbReference type="Pfam" id="PF04586">
    <property type="entry name" value="Peptidase_S78"/>
    <property type="match status" value="1"/>
</dbReference>
<dbReference type="GO" id="GO:0006508">
    <property type="term" value="P:proteolysis"/>
    <property type="evidence" value="ECO:0007669"/>
    <property type="project" value="UniProtKB-KW"/>
</dbReference>
<accession>A0ABU2NJ21</accession>